<dbReference type="FunFam" id="3.30.70.260:FF:000004">
    <property type="entry name" value="Ribose-5-phosphate isomerase A"/>
    <property type="match status" value="1"/>
</dbReference>
<dbReference type="InterPro" id="IPR004788">
    <property type="entry name" value="Ribose5P_isomerase_type_A"/>
</dbReference>
<dbReference type="InterPro" id="IPR037171">
    <property type="entry name" value="NagB/RpiA_transferase-like"/>
</dbReference>
<comment type="catalytic activity">
    <reaction evidence="1 3">
        <text>aldehydo-D-ribose 5-phosphate = D-ribulose 5-phosphate</text>
        <dbReference type="Rhea" id="RHEA:14657"/>
        <dbReference type="ChEBI" id="CHEBI:58121"/>
        <dbReference type="ChEBI" id="CHEBI:58273"/>
        <dbReference type="EC" id="5.3.1.6"/>
    </reaction>
</comment>
<feature type="active site" description="Proton acceptor" evidence="3">
    <location>
        <position position="107"/>
    </location>
</feature>
<reference evidence="4 5" key="1">
    <citation type="submission" date="2015-09" db="EMBL/GenBank/DDBJ databases">
        <title>Identification and resolution of microdiversity through metagenomic sequencing of parallel consortia.</title>
        <authorList>
            <person name="Nelson W.C."/>
            <person name="Romine M.F."/>
            <person name="Lindemann S.R."/>
        </authorList>
    </citation>
    <scope>NUCLEOTIDE SEQUENCE [LARGE SCALE GENOMIC DNA]</scope>
    <source>
        <strain evidence="4">HL-55</strain>
    </source>
</reference>
<dbReference type="GO" id="GO:0009052">
    <property type="term" value="P:pentose-phosphate shunt, non-oxidative branch"/>
    <property type="evidence" value="ECO:0007669"/>
    <property type="project" value="UniProtKB-UniRule"/>
</dbReference>
<dbReference type="STRING" id="1305731.GCA_000934705_03523"/>
<accession>A0A0P7ZCA4</accession>
<feature type="binding site" evidence="3">
    <location>
        <begin position="85"/>
        <end position="88"/>
    </location>
    <ligand>
        <name>substrate</name>
    </ligand>
</feature>
<dbReference type="InterPro" id="IPR020672">
    <property type="entry name" value="Ribose5P_isomerase_typA_subgr"/>
</dbReference>
<dbReference type="NCBIfam" id="TIGR00021">
    <property type="entry name" value="rpiA"/>
    <property type="match status" value="1"/>
</dbReference>
<name>A0A0P7ZCA4_9GAMM</name>
<evidence type="ECO:0000313" key="5">
    <source>
        <dbReference type="Proteomes" id="UP000050416"/>
    </source>
</evidence>
<organism evidence="4 5">
    <name type="scientific">Marinobacter excellens HL-55</name>
    <dbReference type="NCBI Taxonomy" id="1305731"/>
    <lineage>
        <taxon>Bacteria</taxon>
        <taxon>Pseudomonadati</taxon>
        <taxon>Pseudomonadota</taxon>
        <taxon>Gammaproteobacteria</taxon>
        <taxon>Pseudomonadales</taxon>
        <taxon>Marinobacteraceae</taxon>
        <taxon>Marinobacter</taxon>
    </lineage>
</organism>
<dbReference type="OrthoDB" id="5870696at2"/>
<sequence length="226" mass="24392">MTQDELKQAVAKAAVDYIAPKLERSSIVGVGTGSTANFFIDYLAQYKDEFDGAVASSEATAERLRKHGIEVYDLNSISQMEFYVDGADETNEHLELIKGGGAALTREKIVAAVAKTFICIADGSKMVGILGDFPLPVEVIPMARSHVGREIVKLGGDPVYRDGVTTDNGNIIIDIHNLDISRPIQMEEKLNNIVGVVTNGLFARRPADLLLLGTSEGVKSITRSRA</sequence>
<comment type="caution">
    <text evidence="4">The sequence shown here is derived from an EMBL/GenBank/DDBJ whole genome shotgun (WGS) entry which is preliminary data.</text>
</comment>
<protein>
    <recommendedName>
        <fullName evidence="3">Ribose-5-phosphate isomerase A</fullName>
        <ecNumber evidence="3">5.3.1.6</ecNumber>
    </recommendedName>
    <alternativeName>
        <fullName evidence="3">Phosphoriboisomerase A</fullName>
        <shortName evidence="3">PRI</shortName>
    </alternativeName>
</protein>
<dbReference type="Pfam" id="PF06026">
    <property type="entry name" value="Rib_5-P_isom_A"/>
    <property type="match status" value="1"/>
</dbReference>
<evidence type="ECO:0000313" key="4">
    <source>
        <dbReference type="EMBL" id="KPQ29798.1"/>
    </source>
</evidence>
<evidence type="ECO:0000256" key="1">
    <source>
        <dbReference type="ARBA" id="ARBA00001713"/>
    </source>
</evidence>
<dbReference type="GO" id="GO:0004751">
    <property type="term" value="F:ribose-5-phosphate isomerase activity"/>
    <property type="evidence" value="ECO:0007669"/>
    <property type="project" value="UniProtKB-UniRule"/>
</dbReference>
<dbReference type="GO" id="GO:0006014">
    <property type="term" value="P:D-ribose metabolic process"/>
    <property type="evidence" value="ECO:0007669"/>
    <property type="project" value="TreeGrafter"/>
</dbReference>
<dbReference type="EC" id="5.3.1.6" evidence="3"/>
<dbReference type="PANTHER" id="PTHR11934">
    <property type="entry name" value="RIBOSE-5-PHOSPHATE ISOMERASE"/>
    <property type="match status" value="1"/>
</dbReference>
<feature type="binding site" evidence="3">
    <location>
        <begin position="32"/>
        <end position="35"/>
    </location>
    <ligand>
        <name>substrate</name>
    </ligand>
</feature>
<comment type="subunit">
    <text evidence="3">Homodimer.</text>
</comment>
<gene>
    <name evidence="3 4" type="primary">rpiA</name>
    <name evidence="4" type="ORF">HLUCCX14_04015</name>
</gene>
<dbReference type="UniPathway" id="UPA00115">
    <property type="reaction ID" value="UER00412"/>
</dbReference>
<dbReference type="Gene3D" id="3.40.50.1360">
    <property type="match status" value="1"/>
</dbReference>
<dbReference type="Gene3D" id="3.30.70.260">
    <property type="match status" value="1"/>
</dbReference>
<dbReference type="Proteomes" id="UP000050416">
    <property type="component" value="Unassembled WGS sequence"/>
</dbReference>
<feature type="binding site" evidence="3">
    <location>
        <begin position="98"/>
        <end position="101"/>
    </location>
    <ligand>
        <name>substrate</name>
    </ligand>
</feature>
<evidence type="ECO:0000256" key="2">
    <source>
        <dbReference type="ARBA" id="ARBA00023235"/>
    </source>
</evidence>
<dbReference type="AlphaFoldDB" id="A0A0P7ZCA4"/>
<proteinExistence type="inferred from homology"/>
<keyword evidence="2 3" id="KW-0413">Isomerase</keyword>
<feature type="binding site" evidence="3">
    <location>
        <position position="125"/>
    </location>
    <ligand>
        <name>substrate</name>
    </ligand>
</feature>
<dbReference type="GO" id="GO:0005829">
    <property type="term" value="C:cytosol"/>
    <property type="evidence" value="ECO:0007669"/>
    <property type="project" value="TreeGrafter"/>
</dbReference>
<dbReference type="SUPFAM" id="SSF100950">
    <property type="entry name" value="NagB/RpiA/CoA transferase-like"/>
    <property type="match status" value="1"/>
</dbReference>
<dbReference type="FunFam" id="3.40.50.1360:FF:000001">
    <property type="entry name" value="Ribose-5-phosphate isomerase A"/>
    <property type="match status" value="1"/>
</dbReference>
<dbReference type="PANTHER" id="PTHR11934:SF0">
    <property type="entry name" value="RIBOSE-5-PHOSPHATE ISOMERASE"/>
    <property type="match status" value="1"/>
</dbReference>
<dbReference type="PATRIC" id="fig|1305731.5.peg.2899"/>
<comment type="similarity">
    <text evidence="3">Belongs to the ribose 5-phosphate isomerase family.</text>
</comment>
<dbReference type="NCBIfam" id="NF001924">
    <property type="entry name" value="PRK00702.1"/>
    <property type="match status" value="1"/>
</dbReference>
<comment type="function">
    <text evidence="3">Catalyzes the reversible conversion of ribose-5-phosphate to ribulose 5-phosphate.</text>
</comment>
<comment type="pathway">
    <text evidence="3">Carbohydrate degradation; pentose phosphate pathway; D-ribose 5-phosphate from D-ribulose 5-phosphate (non-oxidative stage): step 1/1.</text>
</comment>
<dbReference type="CDD" id="cd01398">
    <property type="entry name" value="RPI_A"/>
    <property type="match status" value="1"/>
</dbReference>
<evidence type="ECO:0000256" key="3">
    <source>
        <dbReference type="HAMAP-Rule" id="MF_00170"/>
    </source>
</evidence>
<dbReference type="EMBL" id="LJZQ01000004">
    <property type="protein sequence ID" value="KPQ29798.1"/>
    <property type="molecule type" value="Genomic_DNA"/>
</dbReference>
<dbReference type="SUPFAM" id="SSF75445">
    <property type="entry name" value="D-ribose-5-phosphate isomerase (RpiA), lid domain"/>
    <property type="match status" value="1"/>
</dbReference>
<dbReference type="HAMAP" id="MF_00170">
    <property type="entry name" value="Rib_5P_isom_A"/>
    <property type="match status" value="1"/>
</dbReference>